<dbReference type="InterPro" id="IPR009019">
    <property type="entry name" value="KH_sf_prok-type"/>
</dbReference>
<keyword evidence="3 8" id="KW-0694">RNA-binding</keyword>
<dbReference type="SUPFAM" id="SSF54814">
    <property type="entry name" value="Prokaryotic type KH domain (KH-domain type II)"/>
    <property type="match status" value="1"/>
</dbReference>
<name>H5SGP7_9BACT</name>
<comment type="function">
    <text evidence="6 8">Binds the lower part of the 30S subunit head. Binds mRNA in the 70S ribosome, positioning it for translation.</text>
</comment>
<sequence length="218" mass="24742">MGQKVHPIGFRLGITREWDAYWFDEKHFAEKLHEDIQLRSYLKQRLKHAGVSRIVIERSGKAVTITIHSSRPGVIIGRSGKDIAQLEEELRQLTGGKDIRVRISEIKRPELDAQLVAENIAQQIENRISFRRAMKQAVAAAMRMGAEGIRIKCSGRLGGAEMSRKEQYLQGRVPLNTLRADIDYGFATAYTIYGTIGVKVWICRGEVLQRRSARERGV</sequence>
<dbReference type="GO" id="GO:0022627">
    <property type="term" value="C:cytosolic small ribosomal subunit"/>
    <property type="evidence" value="ECO:0007669"/>
    <property type="project" value="TreeGrafter"/>
</dbReference>
<dbReference type="FunFam" id="3.30.1140.32:FF:000002">
    <property type="entry name" value="30S ribosomal protein S3"/>
    <property type="match status" value="1"/>
</dbReference>
<dbReference type="EMBL" id="AP011715">
    <property type="protein sequence ID" value="BAL55333.1"/>
    <property type="molecule type" value="Genomic_DNA"/>
</dbReference>
<dbReference type="GO" id="GO:0003729">
    <property type="term" value="F:mRNA binding"/>
    <property type="evidence" value="ECO:0007669"/>
    <property type="project" value="UniProtKB-UniRule"/>
</dbReference>
<dbReference type="SUPFAM" id="SSF54821">
    <property type="entry name" value="Ribosomal protein S3 C-terminal domain"/>
    <property type="match status" value="1"/>
</dbReference>
<evidence type="ECO:0000256" key="8">
    <source>
        <dbReference type="HAMAP-Rule" id="MF_01309"/>
    </source>
</evidence>
<dbReference type="InterPro" id="IPR004087">
    <property type="entry name" value="KH_dom"/>
</dbReference>
<evidence type="ECO:0000256" key="2">
    <source>
        <dbReference type="ARBA" id="ARBA00022730"/>
    </source>
</evidence>
<organism evidence="11">
    <name type="scientific">uncultured Chlorobiota bacterium</name>
    <dbReference type="NCBI Taxonomy" id="156405"/>
    <lineage>
        <taxon>Bacteria</taxon>
        <taxon>Pseudomonadati</taxon>
        <taxon>Chlorobiota</taxon>
        <taxon>environmental samples</taxon>
    </lineage>
</organism>
<evidence type="ECO:0000256" key="5">
    <source>
        <dbReference type="ARBA" id="ARBA00023274"/>
    </source>
</evidence>
<dbReference type="AlphaFoldDB" id="H5SGP7"/>
<reference evidence="11" key="2">
    <citation type="journal article" date="2012" name="PLoS ONE">
        <title>A Deeply Branching Thermophilic Bacterium with an Ancient Acetyl-CoA Pathway Dominates a Subsurface Ecosystem.</title>
        <authorList>
            <person name="Takami H."/>
            <person name="Noguchi H."/>
            <person name="Takaki Y."/>
            <person name="Uchiyama I."/>
            <person name="Toyoda A."/>
            <person name="Nishi S."/>
            <person name="Chee G.-J."/>
            <person name="Arai W."/>
            <person name="Nunoura T."/>
            <person name="Itoh T."/>
            <person name="Hattori M."/>
            <person name="Takai K."/>
        </authorList>
    </citation>
    <scope>NUCLEOTIDE SEQUENCE</scope>
</reference>
<dbReference type="InterPro" id="IPR036419">
    <property type="entry name" value="Ribosomal_S3_C_sf"/>
</dbReference>
<dbReference type="NCBIfam" id="TIGR01009">
    <property type="entry name" value="rpsC_bact"/>
    <property type="match status" value="1"/>
</dbReference>
<evidence type="ECO:0000259" key="10">
    <source>
        <dbReference type="PROSITE" id="PS50823"/>
    </source>
</evidence>
<accession>H5SGP7</accession>
<comment type="similarity">
    <text evidence="1 8 9">Belongs to the universal ribosomal protein uS3 family.</text>
</comment>
<dbReference type="Gene3D" id="3.30.300.20">
    <property type="match status" value="1"/>
</dbReference>
<gene>
    <name evidence="8" type="primary">rpsC</name>
    <name evidence="11" type="ORF">HGMM_F27B02C35</name>
</gene>
<protein>
    <recommendedName>
        <fullName evidence="7 8">Small ribosomal subunit protein uS3</fullName>
    </recommendedName>
</protein>
<dbReference type="HAMAP" id="MF_01309_B">
    <property type="entry name" value="Ribosomal_uS3_B"/>
    <property type="match status" value="1"/>
</dbReference>
<keyword evidence="4 8" id="KW-0689">Ribosomal protein</keyword>
<dbReference type="InterPro" id="IPR001351">
    <property type="entry name" value="Ribosomal_uS3_C"/>
</dbReference>
<reference evidence="11" key="1">
    <citation type="journal article" date="2005" name="Environ. Microbiol.">
        <title>Genetic and functional properties of uncultivated thermophilic crenarchaeotes from a subsurface gold mine as revealed by analysis of genome fragments.</title>
        <authorList>
            <person name="Nunoura T."/>
            <person name="Hirayama H."/>
            <person name="Takami H."/>
            <person name="Oida H."/>
            <person name="Nishi S."/>
            <person name="Shimamura S."/>
            <person name="Suzuki Y."/>
            <person name="Inagaki F."/>
            <person name="Takai K."/>
            <person name="Nealson K.H."/>
            <person name="Horikoshi K."/>
        </authorList>
    </citation>
    <scope>NUCLEOTIDE SEQUENCE</scope>
</reference>
<evidence type="ECO:0000256" key="9">
    <source>
        <dbReference type="RuleBase" id="RU003624"/>
    </source>
</evidence>
<comment type="subunit">
    <text evidence="8">Part of the 30S ribosomal subunit. Forms a tight complex with proteins S10 and S14.</text>
</comment>
<dbReference type="InterPro" id="IPR015946">
    <property type="entry name" value="KH_dom-like_a/b"/>
</dbReference>
<evidence type="ECO:0000256" key="6">
    <source>
        <dbReference type="ARBA" id="ARBA00024998"/>
    </source>
</evidence>
<dbReference type="CDD" id="cd02412">
    <property type="entry name" value="KH-II_30S_S3"/>
    <property type="match status" value="1"/>
</dbReference>
<evidence type="ECO:0000256" key="1">
    <source>
        <dbReference type="ARBA" id="ARBA00010761"/>
    </source>
</evidence>
<evidence type="ECO:0000256" key="4">
    <source>
        <dbReference type="ARBA" id="ARBA00022980"/>
    </source>
</evidence>
<dbReference type="FunFam" id="3.30.300.20:FF:000001">
    <property type="entry name" value="30S ribosomal protein S3"/>
    <property type="match status" value="1"/>
</dbReference>
<dbReference type="Pfam" id="PF00189">
    <property type="entry name" value="Ribosomal_S3_C"/>
    <property type="match status" value="1"/>
</dbReference>
<evidence type="ECO:0000313" key="11">
    <source>
        <dbReference type="EMBL" id="BAL55333.1"/>
    </source>
</evidence>
<dbReference type="PANTHER" id="PTHR11760:SF19">
    <property type="entry name" value="SMALL RIBOSOMAL SUBUNIT PROTEIN US3C"/>
    <property type="match status" value="1"/>
</dbReference>
<dbReference type="InterPro" id="IPR005704">
    <property type="entry name" value="Ribosomal_uS3_bac-typ"/>
</dbReference>
<dbReference type="PROSITE" id="PS50084">
    <property type="entry name" value="KH_TYPE_1"/>
    <property type="match status" value="1"/>
</dbReference>
<keyword evidence="5 8" id="KW-0687">Ribonucleoprotein</keyword>
<dbReference type="InterPro" id="IPR004044">
    <property type="entry name" value="KH_dom_type_2"/>
</dbReference>
<dbReference type="Gene3D" id="3.30.1140.32">
    <property type="entry name" value="Ribosomal protein S3, C-terminal domain"/>
    <property type="match status" value="1"/>
</dbReference>
<dbReference type="SMART" id="SM00322">
    <property type="entry name" value="KH"/>
    <property type="match status" value="1"/>
</dbReference>
<feature type="domain" description="KH type-2" evidence="10">
    <location>
        <begin position="38"/>
        <end position="107"/>
    </location>
</feature>
<dbReference type="InterPro" id="IPR018280">
    <property type="entry name" value="Ribosomal_uS3_CS"/>
</dbReference>
<dbReference type="GO" id="GO:0019843">
    <property type="term" value="F:rRNA binding"/>
    <property type="evidence" value="ECO:0007669"/>
    <property type="project" value="UniProtKB-UniRule"/>
</dbReference>
<dbReference type="GO" id="GO:0006412">
    <property type="term" value="P:translation"/>
    <property type="evidence" value="ECO:0007669"/>
    <property type="project" value="UniProtKB-UniRule"/>
</dbReference>
<dbReference type="GO" id="GO:0003735">
    <property type="term" value="F:structural constituent of ribosome"/>
    <property type="evidence" value="ECO:0007669"/>
    <property type="project" value="InterPro"/>
</dbReference>
<keyword evidence="2 8" id="KW-0699">rRNA-binding</keyword>
<dbReference type="PROSITE" id="PS00548">
    <property type="entry name" value="RIBOSOMAL_S3"/>
    <property type="match status" value="1"/>
</dbReference>
<dbReference type="InterPro" id="IPR057258">
    <property type="entry name" value="Ribosomal_uS3"/>
</dbReference>
<dbReference type="PROSITE" id="PS50823">
    <property type="entry name" value="KH_TYPE_2"/>
    <property type="match status" value="1"/>
</dbReference>
<evidence type="ECO:0000256" key="7">
    <source>
        <dbReference type="ARBA" id="ARBA00035257"/>
    </source>
</evidence>
<dbReference type="PANTHER" id="PTHR11760">
    <property type="entry name" value="30S/40S RIBOSOMAL PROTEIN S3"/>
    <property type="match status" value="1"/>
</dbReference>
<dbReference type="Pfam" id="PF07650">
    <property type="entry name" value="KH_2"/>
    <property type="match status" value="1"/>
</dbReference>
<proteinExistence type="inferred from homology"/>
<evidence type="ECO:0000256" key="3">
    <source>
        <dbReference type="ARBA" id="ARBA00022884"/>
    </source>
</evidence>